<dbReference type="AlphaFoldDB" id="A0A1I5AHR4"/>
<dbReference type="InterPro" id="IPR021314">
    <property type="entry name" value="DUF2911"/>
</dbReference>
<organism evidence="2 3">
    <name type="scientific">Bizionia echini</name>
    <dbReference type="NCBI Taxonomy" id="649333"/>
    <lineage>
        <taxon>Bacteria</taxon>
        <taxon>Pseudomonadati</taxon>
        <taxon>Bacteroidota</taxon>
        <taxon>Flavobacteriia</taxon>
        <taxon>Flavobacteriales</taxon>
        <taxon>Flavobacteriaceae</taxon>
        <taxon>Bizionia</taxon>
    </lineage>
</organism>
<evidence type="ECO:0008006" key="4">
    <source>
        <dbReference type="Google" id="ProtNLM"/>
    </source>
</evidence>
<accession>A0A1I5AHR4</accession>
<feature type="chain" id="PRO_5011470464" description="DUF2911 domain-containing protein" evidence="1">
    <location>
        <begin position="20"/>
        <end position="282"/>
    </location>
</feature>
<dbReference type="Gene3D" id="1.25.40.10">
    <property type="entry name" value="Tetratricopeptide repeat domain"/>
    <property type="match status" value="1"/>
</dbReference>
<gene>
    <name evidence="2" type="ORF">SAMN04487989_10265</name>
</gene>
<reference evidence="3" key="1">
    <citation type="submission" date="2016-10" db="EMBL/GenBank/DDBJ databases">
        <authorList>
            <person name="Varghese N."/>
            <person name="Submissions S."/>
        </authorList>
    </citation>
    <scope>NUCLEOTIDE SEQUENCE [LARGE SCALE GENOMIC DNA]</scope>
    <source>
        <strain evidence="3">DSM 23925</strain>
    </source>
</reference>
<name>A0A1I5AHR4_9FLAO</name>
<evidence type="ECO:0000313" key="3">
    <source>
        <dbReference type="Proteomes" id="UP000198705"/>
    </source>
</evidence>
<evidence type="ECO:0000256" key="1">
    <source>
        <dbReference type="SAM" id="SignalP"/>
    </source>
</evidence>
<protein>
    <recommendedName>
        <fullName evidence="4">DUF2911 domain-containing protein</fullName>
    </recommendedName>
</protein>
<dbReference type="InterPro" id="IPR011990">
    <property type="entry name" value="TPR-like_helical_dom_sf"/>
</dbReference>
<proteinExistence type="predicted"/>
<evidence type="ECO:0000313" key="2">
    <source>
        <dbReference type="EMBL" id="SFN62021.1"/>
    </source>
</evidence>
<dbReference type="EMBL" id="FOVN01000002">
    <property type="protein sequence ID" value="SFN62021.1"/>
    <property type="molecule type" value="Genomic_DNA"/>
</dbReference>
<dbReference type="STRING" id="649333.SAMN04487989_10265"/>
<keyword evidence="3" id="KW-1185">Reference proteome</keyword>
<keyword evidence="1" id="KW-0732">Signal</keyword>
<dbReference type="OrthoDB" id="187854at2"/>
<dbReference type="RefSeq" id="WP_092206861.1">
    <property type="nucleotide sequence ID" value="NZ_FOVN01000002.1"/>
</dbReference>
<feature type="signal peptide" evidence="1">
    <location>
        <begin position="1"/>
        <end position="19"/>
    </location>
</feature>
<dbReference type="Proteomes" id="UP000198705">
    <property type="component" value="Unassembled WGS sequence"/>
</dbReference>
<dbReference type="Pfam" id="PF11138">
    <property type="entry name" value="DUF2911"/>
    <property type="match status" value="1"/>
</dbReference>
<sequence length="282" mass="31342">MKKALLILAAFVLTFSIQAQVTTPQPSPLSKVEQKVGLTDVTIEYSRPGVKGRKIFGGLEAYDKMWRTGANKNTIISFSDPVTINGYNLDAGSYAIFTKPGESMWDVYFYTDTNNWGTPEKWDESKVAAIAKVKAEKIPFTVETFTIDINDIKTGSARLEMIWENTYIGVPFEVPTDDKVLASINDALNGSPKASDYYASAVYYLSEGKDIKQAKEWIDKAMSMMDSPAYYQLRQQSLIYAKAGDTQGAIELAKKSMAGAEEAGNMQYVKFNKESLKEWGAN</sequence>